<dbReference type="Gene3D" id="3.40.50.300">
    <property type="entry name" value="P-loop containing nucleotide triphosphate hydrolases"/>
    <property type="match status" value="2"/>
</dbReference>
<dbReference type="EMBL" id="CP113432">
    <property type="protein sequence ID" value="WAI48141.1"/>
    <property type="molecule type" value="Genomic_DNA"/>
</dbReference>
<dbReference type="SUPFAM" id="SSF52540">
    <property type="entry name" value="P-loop containing nucleoside triphosphate hydrolases"/>
    <property type="match status" value="2"/>
</dbReference>
<dbReference type="InterPro" id="IPR001650">
    <property type="entry name" value="Helicase_C-like"/>
</dbReference>
<dbReference type="Pfam" id="PF00271">
    <property type="entry name" value="Helicase_C"/>
    <property type="match status" value="1"/>
</dbReference>
<keyword evidence="1" id="KW-0175">Coiled coil</keyword>
<keyword evidence="4" id="KW-0378">Hydrolase</keyword>
<sequence length="1140" mass="128834">MSNFAFLKAEWPNLHAEATKAEANVLADPRSACFYSRRTLELLVAWLFQADRSLKLPYKSDLSAFLFEPSFKALVGPMLHAKMEIIRKRGNDAVHSQREVRERDAQAVVSELFHVAYWLARTYARTAAGRPGGSLRFEAILLPVPAAQAALQTQAQLRQLEDELAQRDEALAKAQQRNAALDEERARLRAEVEAAKAANKAIPDSHDYNEAQTRDLFIDQLLHEAGWTLDSVQDREFEVSGMPNQQGVGFVDYVLWGDDGKPLALVEAKRTSRDAQEGQQQAKLYADCLEQRYGQRPLIYYSNGYEHWLWDDAMYPPRLVQGFHKKDELALLVQRRSSRKPLGEATIDPAIVERHYQQRAIRRIGETFEHDRQRKALVVMATGAGKTRTVIALTDLLMRCNWAKRILFLADRVALVNQAAGAFKKFLPDVAPVNLVTEKNTEGRVYVSTYPTMMGLINEKQEGPKRFGIGHFDLIVIDEAHRSVYQKYRAIFSYFDALLVGLTATPKDEIDRNTYSLFNLESGVPTDAYTLDDAIAERYLVKPRGVSVPLKFQRGGIRYDDLSEDEKDQWDELDWGDEEEPPEEVNAEAVNRWLFNEDTVDKMLQVLMERGHKVAGGDRLGKTIIFAKNNDHADFIARRFDANYPDKAGAFARTITYKLEYAQTLIDDFSIKDKAPHIAISVDMLDTGIDVPEVVNLVFFKLVRSKAKFWQMVGRGTRLCKNLYGPGPEPENDKQDFYIFDFCQNLEYFNQNPEPTDGSLTEPLGQRLFKTRLELLSALDCRRASSEARETCGAYGALYSDELLREETAVMLQERVAGMSLDNFLVRPKRRWVERFAQMDAWKTLDDGSLRDLGEHVSGLPSTLPDEDEEAKRFDLLLLRLQLCVLNAEPGFARLSEKVREIAGALLEQTSIPAIAEHVLLIEAVAGEEWWRDVTVSMLEQARRKLRALIKLLEKRKGAVVYSNFEDELGDISEVVMPSMVNPASFERFREKARAFLRAHEDHLSLRKLRRNQPLTPTDLEALEQMLVESGGGAGDIHRAKEQAHGLGLFIRSLVGLDREAASEALSSFIGGRAMSGNQLEFVNLVIQHLTEHGVMEARLLYESPFTDLTPAGPEGLFNTAQVDELFAALAKVKASAEAA</sequence>
<keyword evidence="4" id="KW-0547">Nucleotide-binding</keyword>
<dbReference type="InterPro" id="IPR006935">
    <property type="entry name" value="Helicase/UvrB_N"/>
</dbReference>
<reference evidence="4" key="1">
    <citation type="submission" date="2022-11" db="EMBL/GenBank/DDBJ databases">
        <title>Pseudomonas triclosanedens sp. nov., a triclosan degrader isolated from activated sludge.</title>
        <authorList>
            <person name="Yin Y."/>
            <person name="Lu Z."/>
        </authorList>
    </citation>
    <scope>NUCLEOTIDE SEQUENCE</scope>
    <source>
        <strain evidence="4">ZM23</strain>
    </source>
</reference>
<dbReference type="Pfam" id="PF13643">
    <property type="entry name" value="DUF4145"/>
    <property type="match status" value="1"/>
</dbReference>
<keyword evidence="4" id="KW-0347">Helicase</keyword>
<organism evidence="4 5">
    <name type="scientific">Pseudomonas triclosanedens</name>
    <dbReference type="NCBI Taxonomy" id="2961893"/>
    <lineage>
        <taxon>Bacteria</taxon>
        <taxon>Pseudomonadati</taxon>
        <taxon>Pseudomonadota</taxon>
        <taxon>Gammaproteobacteria</taxon>
        <taxon>Pseudomonadales</taxon>
        <taxon>Pseudomonadaceae</taxon>
        <taxon>Pseudomonas</taxon>
    </lineage>
</organism>
<protein>
    <submittedName>
        <fullName evidence="4">DEAD/DEAH box helicase family protein</fullName>
    </submittedName>
</protein>
<dbReference type="SMART" id="SM00487">
    <property type="entry name" value="DEXDc"/>
    <property type="match status" value="1"/>
</dbReference>
<feature type="domain" description="Helicase ATP-binding" evidence="2">
    <location>
        <begin position="367"/>
        <end position="524"/>
    </location>
</feature>
<dbReference type="PANTHER" id="PTHR47396:SF1">
    <property type="entry name" value="ATP-DEPENDENT HELICASE IRC3-RELATED"/>
    <property type="match status" value="1"/>
</dbReference>
<keyword evidence="5" id="KW-1185">Reference proteome</keyword>
<evidence type="ECO:0000313" key="5">
    <source>
        <dbReference type="Proteomes" id="UP001163624"/>
    </source>
</evidence>
<name>A0ABY6ZTK7_9PSED</name>
<evidence type="ECO:0000259" key="3">
    <source>
        <dbReference type="PROSITE" id="PS51194"/>
    </source>
</evidence>
<dbReference type="PROSITE" id="PS51194">
    <property type="entry name" value="HELICASE_CTER"/>
    <property type="match status" value="1"/>
</dbReference>
<feature type="coiled-coil region" evidence="1">
    <location>
        <begin position="150"/>
        <end position="198"/>
    </location>
</feature>
<dbReference type="Proteomes" id="UP001163624">
    <property type="component" value="Chromosome"/>
</dbReference>
<evidence type="ECO:0000313" key="4">
    <source>
        <dbReference type="EMBL" id="WAI48141.1"/>
    </source>
</evidence>
<dbReference type="GO" id="GO:0004386">
    <property type="term" value="F:helicase activity"/>
    <property type="evidence" value="ECO:0007669"/>
    <property type="project" value="UniProtKB-KW"/>
</dbReference>
<dbReference type="PANTHER" id="PTHR47396">
    <property type="entry name" value="TYPE I RESTRICTION ENZYME ECOKI R PROTEIN"/>
    <property type="match status" value="1"/>
</dbReference>
<dbReference type="InterPro" id="IPR014001">
    <property type="entry name" value="Helicase_ATP-bd"/>
</dbReference>
<gene>
    <name evidence="4" type="ORF">OU419_20590</name>
</gene>
<accession>A0ABY6ZTK7</accession>
<dbReference type="InterPro" id="IPR027417">
    <property type="entry name" value="P-loop_NTPase"/>
</dbReference>
<feature type="domain" description="Helicase C-terminal" evidence="3">
    <location>
        <begin position="599"/>
        <end position="764"/>
    </location>
</feature>
<dbReference type="Pfam" id="PF04851">
    <property type="entry name" value="ResIII"/>
    <property type="match status" value="1"/>
</dbReference>
<keyword evidence="4" id="KW-0067">ATP-binding</keyword>
<evidence type="ECO:0000259" key="2">
    <source>
        <dbReference type="PROSITE" id="PS51192"/>
    </source>
</evidence>
<proteinExistence type="predicted"/>
<dbReference type="Gene3D" id="3.90.1570.30">
    <property type="match status" value="1"/>
</dbReference>
<evidence type="ECO:0000256" key="1">
    <source>
        <dbReference type="SAM" id="Coils"/>
    </source>
</evidence>
<dbReference type="PROSITE" id="PS51192">
    <property type="entry name" value="HELICASE_ATP_BIND_1"/>
    <property type="match status" value="1"/>
</dbReference>
<dbReference type="InterPro" id="IPR013670">
    <property type="entry name" value="EcoEI_R_C_dom"/>
</dbReference>
<dbReference type="Pfam" id="PF08463">
    <property type="entry name" value="EcoEI_R_C"/>
    <property type="match status" value="1"/>
</dbReference>
<dbReference type="CDD" id="cd18032">
    <property type="entry name" value="DEXHc_RE_I_III_res"/>
    <property type="match status" value="1"/>
</dbReference>
<dbReference type="CDD" id="cd18799">
    <property type="entry name" value="SF2_C_EcoAI-like"/>
    <property type="match status" value="1"/>
</dbReference>
<dbReference type="RefSeq" id="WP_254474640.1">
    <property type="nucleotide sequence ID" value="NZ_CP113432.1"/>
</dbReference>
<dbReference type="InterPro" id="IPR050742">
    <property type="entry name" value="Helicase_Restrict-Modif_Enz"/>
</dbReference>
<dbReference type="InterPro" id="IPR025285">
    <property type="entry name" value="DUF4145"/>
</dbReference>